<dbReference type="InterPro" id="IPR003374">
    <property type="entry name" value="ApbE-like_sf"/>
</dbReference>
<dbReference type="RefSeq" id="WP_308442712.1">
    <property type="nucleotide sequence ID" value="NZ_BONZ01000136.1"/>
</dbReference>
<comment type="caution">
    <text evidence="12">The sequence shown here is derived from an EMBL/GenBank/DDBJ whole genome shotgun (WGS) entry which is preliminary data.</text>
</comment>
<dbReference type="EC" id="2.7.1.180" evidence="2"/>
<accession>A0A8J3R319</accession>
<evidence type="ECO:0000256" key="7">
    <source>
        <dbReference type="ARBA" id="ARBA00022827"/>
    </source>
</evidence>
<keyword evidence="13" id="KW-1185">Reference proteome</keyword>
<protein>
    <recommendedName>
        <fullName evidence="3">FAD:protein FMN transferase</fullName>
        <ecNumber evidence="2">2.7.1.180</ecNumber>
    </recommendedName>
    <alternativeName>
        <fullName evidence="9">Flavin transferase</fullName>
    </alternativeName>
</protein>
<evidence type="ECO:0000256" key="6">
    <source>
        <dbReference type="ARBA" id="ARBA00022723"/>
    </source>
</evidence>
<keyword evidence="4" id="KW-0285">Flavoprotein</keyword>
<evidence type="ECO:0000256" key="1">
    <source>
        <dbReference type="ARBA" id="ARBA00001946"/>
    </source>
</evidence>
<dbReference type="PANTHER" id="PTHR30040">
    <property type="entry name" value="THIAMINE BIOSYNTHESIS LIPOPROTEIN APBE"/>
    <property type="match status" value="1"/>
</dbReference>
<keyword evidence="5 12" id="KW-0808">Transferase</keyword>
<dbReference type="SUPFAM" id="SSF143631">
    <property type="entry name" value="ApbE-like"/>
    <property type="match status" value="1"/>
</dbReference>
<sequence>MHHVEMVMGTAITIDILDAESDMTGAVEDVVAWFHEVDRRFSTYRRDSEVCRIDRGELAPARASQDMRRVLDACEQLRASTGGYFDVYATGRLDPSGYVKGWSVEVAAQRLSAAGAVNYCVNAGGDIRLRGVGPDGQGWRIGITHPWERHKVAWVVSGTDLAIATSGTYERGLHVIDPLRGEPADQLCSVTVCGRELATTDAYATAAMAMGAHGIDWLGTLSGYESAVITKDREAYRSAGFPVVEPDPPSPPEAVGDDVL</sequence>
<keyword evidence="7" id="KW-0274">FAD</keyword>
<gene>
    <name evidence="12" type="primary">apbE_3</name>
    <name evidence="12" type="ORF">Raf01_96850</name>
</gene>
<evidence type="ECO:0000256" key="11">
    <source>
        <dbReference type="SAM" id="MobiDB-lite"/>
    </source>
</evidence>
<evidence type="ECO:0000256" key="2">
    <source>
        <dbReference type="ARBA" id="ARBA00011955"/>
    </source>
</evidence>
<dbReference type="Proteomes" id="UP000642748">
    <property type="component" value="Unassembled WGS sequence"/>
</dbReference>
<dbReference type="GO" id="GO:0016740">
    <property type="term" value="F:transferase activity"/>
    <property type="evidence" value="ECO:0007669"/>
    <property type="project" value="UniProtKB-KW"/>
</dbReference>
<name>A0A8J3R319_9ACTN</name>
<dbReference type="AlphaFoldDB" id="A0A8J3R319"/>
<dbReference type="EMBL" id="BONZ01000136">
    <property type="protein sequence ID" value="GIH21513.1"/>
    <property type="molecule type" value="Genomic_DNA"/>
</dbReference>
<evidence type="ECO:0000313" key="13">
    <source>
        <dbReference type="Proteomes" id="UP000642748"/>
    </source>
</evidence>
<evidence type="ECO:0000256" key="10">
    <source>
        <dbReference type="ARBA" id="ARBA00048540"/>
    </source>
</evidence>
<evidence type="ECO:0000256" key="3">
    <source>
        <dbReference type="ARBA" id="ARBA00016337"/>
    </source>
</evidence>
<comment type="cofactor">
    <cofactor evidence="1">
        <name>Mg(2+)</name>
        <dbReference type="ChEBI" id="CHEBI:18420"/>
    </cofactor>
</comment>
<keyword evidence="8" id="KW-0460">Magnesium</keyword>
<evidence type="ECO:0000256" key="8">
    <source>
        <dbReference type="ARBA" id="ARBA00022842"/>
    </source>
</evidence>
<comment type="catalytic activity">
    <reaction evidence="10">
        <text>L-threonyl-[protein] + FAD = FMN-L-threonyl-[protein] + AMP + H(+)</text>
        <dbReference type="Rhea" id="RHEA:36847"/>
        <dbReference type="Rhea" id="RHEA-COMP:11060"/>
        <dbReference type="Rhea" id="RHEA-COMP:11061"/>
        <dbReference type="ChEBI" id="CHEBI:15378"/>
        <dbReference type="ChEBI" id="CHEBI:30013"/>
        <dbReference type="ChEBI" id="CHEBI:57692"/>
        <dbReference type="ChEBI" id="CHEBI:74257"/>
        <dbReference type="ChEBI" id="CHEBI:456215"/>
        <dbReference type="EC" id="2.7.1.180"/>
    </reaction>
</comment>
<evidence type="ECO:0000256" key="5">
    <source>
        <dbReference type="ARBA" id="ARBA00022679"/>
    </source>
</evidence>
<dbReference type="Pfam" id="PF02424">
    <property type="entry name" value="ApbE"/>
    <property type="match status" value="2"/>
</dbReference>
<feature type="region of interest" description="Disordered" evidence="11">
    <location>
        <begin position="240"/>
        <end position="260"/>
    </location>
</feature>
<evidence type="ECO:0000256" key="9">
    <source>
        <dbReference type="ARBA" id="ARBA00031306"/>
    </source>
</evidence>
<evidence type="ECO:0000313" key="12">
    <source>
        <dbReference type="EMBL" id="GIH21513.1"/>
    </source>
</evidence>
<dbReference type="PANTHER" id="PTHR30040:SF2">
    <property type="entry name" value="FAD:PROTEIN FMN TRANSFERASE"/>
    <property type="match status" value="1"/>
</dbReference>
<evidence type="ECO:0000256" key="4">
    <source>
        <dbReference type="ARBA" id="ARBA00022630"/>
    </source>
</evidence>
<organism evidence="12 13">
    <name type="scientific">Rugosimonospora africana</name>
    <dbReference type="NCBI Taxonomy" id="556532"/>
    <lineage>
        <taxon>Bacteria</taxon>
        <taxon>Bacillati</taxon>
        <taxon>Actinomycetota</taxon>
        <taxon>Actinomycetes</taxon>
        <taxon>Micromonosporales</taxon>
        <taxon>Micromonosporaceae</taxon>
        <taxon>Rugosimonospora</taxon>
    </lineage>
</organism>
<proteinExistence type="predicted"/>
<keyword evidence="6" id="KW-0479">Metal-binding</keyword>
<dbReference type="InterPro" id="IPR024932">
    <property type="entry name" value="ApbE"/>
</dbReference>
<dbReference type="Gene3D" id="3.10.520.10">
    <property type="entry name" value="ApbE-like domains"/>
    <property type="match status" value="2"/>
</dbReference>
<reference evidence="12" key="1">
    <citation type="submission" date="2021-01" db="EMBL/GenBank/DDBJ databases">
        <title>Whole genome shotgun sequence of Rugosimonospora africana NBRC 104875.</title>
        <authorList>
            <person name="Komaki H."/>
            <person name="Tamura T."/>
        </authorList>
    </citation>
    <scope>NUCLEOTIDE SEQUENCE</scope>
    <source>
        <strain evidence="12">NBRC 104875</strain>
    </source>
</reference>
<dbReference type="GO" id="GO:0046872">
    <property type="term" value="F:metal ion binding"/>
    <property type="evidence" value="ECO:0007669"/>
    <property type="project" value="UniProtKB-KW"/>
</dbReference>